<sequence>MQFEYTAPQTPVEEFFGGFYCVNAFGPIEIGDDEKFVEFLQNAEVPPRTSLYIDSTGGDVDTALSIGRIVRDRWFSTHIGQYVLDHDQESELLKKRKRTDGSCMSAATLVFLGGRLRYHEGGSRFGVRQFSFRNPSPEHIARSQILSAKIARFVTDMGVPASFLELASATPSNNIKVLSIDELTQHGVITGGETPVTWTIQAVPGGMYVRGERDNLFGHHKMLLCFNKEEGFIAYAVIESLGREQELTTFPLVELVLETDNSDESVVDISDRCVRTIRGIYTNISASITHVEASAIAKSEGFGIRVRAGDDAPLFLGIGPMKVGDGRNLIETFVSCLTR</sequence>
<dbReference type="SUPFAM" id="SSF52096">
    <property type="entry name" value="ClpP/crotonase"/>
    <property type="match status" value="1"/>
</dbReference>
<dbReference type="EMBL" id="CP124733">
    <property type="protein sequence ID" value="WHA39735.1"/>
    <property type="molecule type" value="Genomic_DNA"/>
</dbReference>
<evidence type="ECO:0000313" key="1">
    <source>
        <dbReference type="EMBL" id="WHA39735.1"/>
    </source>
</evidence>
<gene>
    <name evidence="1" type="ORF">CFBP5477_007675</name>
</gene>
<accession>A0AAF0H7B4</accession>
<proteinExistence type="predicted"/>
<dbReference type="InterPro" id="IPR029045">
    <property type="entry name" value="ClpP/crotonase-like_dom_sf"/>
</dbReference>
<dbReference type="AlphaFoldDB" id="A0AAF0H7B4"/>
<dbReference type="RefSeq" id="WP_137394302.1">
    <property type="nucleotide sequence ID" value="NZ_CP124733.1"/>
</dbReference>
<dbReference type="Gene3D" id="3.90.226.10">
    <property type="entry name" value="2-enoyl-CoA Hydratase, Chain A, domain 1"/>
    <property type="match status" value="1"/>
</dbReference>
<protein>
    <submittedName>
        <fullName evidence="1">Uncharacterized protein</fullName>
    </submittedName>
</protein>
<name>A0AAF0H7B4_9HYPH</name>
<dbReference type="Proteomes" id="UP000298664">
    <property type="component" value="Chromosome Circular"/>
</dbReference>
<reference evidence="1" key="1">
    <citation type="submission" date="2023-05" db="EMBL/GenBank/DDBJ databases">
        <title>Complete genome sequence of Agrobacterium larrymoorei CFBP5477.</title>
        <authorList>
            <person name="Yen H.-C."/>
            <person name="Chou L."/>
            <person name="Lin Y.-C."/>
            <person name="Lai E.-M."/>
            <person name="Kuo C.-H."/>
        </authorList>
    </citation>
    <scope>NUCLEOTIDE SEQUENCE</scope>
    <source>
        <strain evidence="1">CFBP5477</strain>
    </source>
</reference>
<organism evidence="1 2">
    <name type="scientific">Agrobacterium larrymoorei</name>
    <dbReference type="NCBI Taxonomy" id="160699"/>
    <lineage>
        <taxon>Bacteria</taxon>
        <taxon>Pseudomonadati</taxon>
        <taxon>Pseudomonadota</taxon>
        <taxon>Alphaproteobacteria</taxon>
        <taxon>Hyphomicrobiales</taxon>
        <taxon>Rhizobiaceae</taxon>
        <taxon>Rhizobium/Agrobacterium group</taxon>
        <taxon>Agrobacterium</taxon>
    </lineage>
</organism>
<evidence type="ECO:0000313" key="2">
    <source>
        <dbReference type="Proteomes" id="UP000298664"/>
    </source>
</evidence>